<reference evidence="1 2" key="1">
    <citation type="journal article" date="2018" name="Front. Plant Sci.">
        <title>Red Clover (Trifolium pratense) and Zigzag Clover (T. medium) - A Picture of Genomic Similarities and Differences.</title>
        <authorList>
            <person name="Dluhosova J."/>
            <person name="Istvanek J."/>
            <person name="Nedelnik J."/>
            <person name="Repkova J."/>
        </authorList>
    </citation>
    <scope>NUCLEOTIDE SEQUENCE [LARGE SCALE GENOMIC DNA]</scope>
    <source>
        <strain evidence="2">cv. 10/8</strain>
        <tissue evidence="1">Leaf</tissue>
    </source>
</reference>
<dbReference type="Proteomes" id="UP000265520">
    <property type="component" value="Unassembled WGS sequence"/>
</dbReference>
<evidence type="ECO:0000313" key="1">
    <source>
        <dbReference type="EMBL" id="MCI33327.1"/>
    </source>
</evidence>
<comment type="caution">
    <text evidence="1">The sequence shown here is derived from an EMBL/GenBank/DDBJ whole genome shotgun (WGS) entry which is preliminary data.</text>
</comment>
<sequence length="106" mass="12105">SWTERHFQLGTDAYLTEENSLSEEEAVGFERLYAYVRSFMPALCVTRAGVPITDAAGRQKIESRIVNTKALLECRNRAETKLLLDNMPSLQERMIKLQKSQKARKG</sequence>
<feature type="non-terminal residue" evidence="1">
    <location>
        <position position="1"/>
    </location>
</feature>
<evidence type="ECO:0000313" key="2">
    <source>
        <dbReference type="Proteomes" id="UP000265520"/>
    </source>
</evidence>
<accession>A0A392RAV6</accession>
<name>A0A392RAV6_9FABA</name>
<keyword evidence="2" id="KW-1185">Reference proteome</keyword>
<organism evidence="1 2">
    <name type="scientific">Trifolium medium</name>
    <dbReference type="NCBI Taxonomy" id="97028"/>
    <lineage>
        <taxon>Eukaryota</taxon>
        <taxon>Viridiplantae</taxon>
        <taxon>Streptophyta</taxon>
        <taxon>Embryophyta</taxon>
        <taxon>Tracheophyta</taxon>
        <taxon>Spermatophyta</taxon>
        <taxon>Magnoliopsida</taxon>
        <taxon>eudicotyledons</taxon>
        <taxon>Gunneridae</taxon>
        <taxon>Pentapetalae</taxon>
        <taxon>rosids</taxon>
        <taxon>fabids</taxon>
        <taxon>Fabales</taxon>
        <taxon>Fabaceae</taxon>
        <taxon>Papilionoideae</taxon>
        <taxon>50 kb inversion clade</taxon>
        <taxon>NPAAA clade</taxon>
        <taxon>Hologalegina</taxon>
        <taxon>IRL clade</taxon>
        <taxon>Trifolieae</taxon>
        <taxon>Trifolium</taxon>
    </lineage>
</organism>
<proteinExistence type="predicted"/>
<dbReference type="AlphaFoldDB" id="A0A392RAV6"/>
<protein>
    <submittedName>
        <fullName evidence="1">Uncharacterized protein</fullName>
    </submittedName>
</protein>
<feature type="non-terminal residue" evidence="1">
    <location>
        <position position="106"/>
    </location>
</feature>
<dbReference type="EMBL" id="LXQA010203494">
    <property type="protein sequence ID" value="MCI33327.1"/>
    <property type="molecule type" value="Genomic_DNA"/>
</dbReference>